<comment type="caution">
    <text evidence="2">The sequence shown here is derived from an EMBL/GenBank/DDBJ whole genome shotgun (WGS) entry which is preliminary data.</text>
</comment>
<accession>A0ABD5RT38</accession>
<feature type="compositionally biased region" description="Acidic residues" evidence="1">
    <location>
        <begin position="279"/>
        <end position="291"/>
    </location>
</feature>
<organism evidence="2 3">
    <name type="scientific">Halomarina salina</name>
    <dbReference type="NCBI Taxonomy" id="1872699"/>
    <lineage>
        <taxon>Archaea</taxon>
        <taxon>Methanobacteriati</taxon>
        <taxon>Methanobacteriota</taxon>
        <taxon>Stenosarchaea group</taxon>
        <taxon>Halobacteria</taxon>
        <taxon>Halobacteriales</taxon>
        <taxon>Natronomonadaceae</taxon>
        <taxon>Halomarina</taxon>
    </lineage>
</organism>
<feature type="compositionally biased region" description="Basic residues" evidence="1">
    <location>
        <begin position="1"/>
        <end position="11"/>
    </location>
</feature>
<dbReference type="AlphaFoldDB" id="A0ABD5RT38"/>
<reference evidence="2 3" key="1">
    <citation type="journal article" date="2019" name="Int. J. Syst. Evol. Microbiol.">
        <title>The Global Catalogue of Microorganisms (GCM) 10K type strain sequencing project: providing services to taxonomists for standard genome sequencing and annotation.</title>
        <authorList>
            <consortium name="The Broad Institute Genomics Platform"/>
            <consortium name="The Broad Institute Genome Sequencing Center for Infectious Disease"/>
            <person name="Wu L."/>
            <person name="Ma J."/>
        </authorList>
    </citation>
    <scope>NUCLEOTIDE SEQUENCE [LARGE SCALE GENOMIC DNA]</scope>
    <source>
        <strain evidence="2 3">CGMCC 1.12543</strain>
    </source>
</reference>
<gene>
    <name evidence="2" type="ORF">ACFPYI_20690</name>
</gene>
<feature type="compositionally biased region" description="Acidic residues" evidence="1">
    <location>
        <begin position="233"/>
        <end position="245"/>
    </location>
</feature>
<proteinExistence type="predicted"/>
<feature type="region of interest" description="Disordered" evidence="1">
    <location>
        <begin position="1"/>
        <end position="43"/>
    </location>
</feature>
<keyword evidence="3" id="KW-1185">Reference proteome</keyword>
<dbReference type="RefSeq" id="WP_247421365.1">
    <property type="nucleotide sequence ID" value="NZ_JALLGW010000005.1"/>
</dbReference>
<evidence type="ECO:0000256" key="1">
    <source>
        <dbReference type="SAM" id="MobiDB-lite"/>
    </source>
</evidence>
<dbReference type="EMBL" id="JBHSQH010000004">
    <property type="protein sequence ID" value="MFC5973751.1"/>
    <property type="molecule type" value="Genomic_DNA"/>
</dbReference>
<dbReference type="Proteomes" id="UP001596099">
    <property type="component" value="Unassembled WGS sequence"/>
</dbReference>
<sequence length="308" mass="33757">MRPTHSRRPTPRHYPLQFTIMSNSASTADSSTDSNSTQRQGRQVAKRAFAVELNDATHVFKESDEERAPNFALLPSGETANRYFLVGTVTEVNDVGKDSEYWQARIVDPTGTVFVYAGQYQPDVTAFLSGLEPPAYVAITAKPSTYETDDGNVNVSLRPETITRVDEATRNQWVRETIDRTAARLDAYEDDDGNGTPPYIAMSREQYGDNLSLEVYRNALNDAREDVGMDAVPYDDDTEGEVEVEADTKGGSTRVYDADDADQSDDGDHDTDSNIDSNGESDPEELTEEGAIDEAALASAVANAGLEE</sequence>
<feature type="compositionally biased region" description="Low complexity" evidence="1">
    <location>
        <begin position="22"/>
        <end position="36"/>
    </location>
</feature>
<protein>
    <submittedName>
        <fullName evidence="2">RPA family protein</fullName>
    </submittedName>
</protein>
<name>A0ABD5RT38_9EURY</name>
<feature type="region of interest" description="Disordered" evidence="1">
    <location>
        <begin position="227"/>
        <end position="291"/>
    </location>
</feature>
<evidence type="ECO:0000313" key="3">
    <source>
        <dbReference type="Proteomes" id="UP001596099"/>
    </source>
</evidence>
<feature type="compositionally biased region" description="Acidic residues" evidence="1">
    <location>
        <begin position="258"/>
        <end position="269"/>
    </location>
</feature>
<evidence type="ECO:0000313" key="2">
    <source>
        <dbReference type="EMBL" id="MFC5973751.1"/>
    </source>
</evidence>